<protein>
    <recommendedName>
        <fullName evidence="4">Beta-galactosidase</fullName>
        <ecNumber evidence="4">3.2.1.23</ecNumber>
    </recommendedName>
</protein>
<dbReference type="SMART" id="SM00228">
    <property type="entry name" value="PDZ"/>
    <property type="match status" value="2"/>
</dbReference>
<dbReference type="SUPFAM" id="SSF56112">
    <property type="entry name" value="Protein kinase-like (PK-like)"/>
    <property type="match status" value="1"/>
</dbReference>
<dbReference type="Pfam" id="PF01301">
    <property type="entry name" value="Glyco_hydro_35"/>
    <property type="match status" value="1"/>
</dbReference>
<accession>A0A9J6GGZ2</accession>
<dbReference type="PROSITE" id="PS01182">
    <property type="entry name" value="GLYCOSYL_HYDROL_F35"/>
    <property type="match status" value="1"/>
</dbReference>
<dbReference type="InterPro" id="IPR036034">
    <property type="entry name" value="PDZ_sf"/>
</dbReference>
<dbReference type="EC" id="3.2.1.23" evidence="4"/>
<comment type="similarity">
    <text evidence="1 5">Belongs to the glycosyl hydrolase 35 family.</text>
</comment>
<evidence type="ECO:0000256" key="2">
    <source>
        <dbReference type="ARBA" id="ARBA00022801"/>
    </source>
</evidence>
<dbReference type="InterPro" id="IPR001478">
    <property type="entry name" value="PDZ"/>
</dbReference>
<dbReference type="Pfam" id="PF21317">
    <property type="entry name" value="BetaGal_ABD_1"/>
    <property type="match status" value="2"/>
</dbReference>
<dbReference type="FunFam" id="1.10.510.10:FF:001549">
    <property type="entry name" value="Serine/threonine protein kinase, putative"/>
    <property type="match status" value="1"/>
</dbReference>
<dbReference type="GO" id="GO:0005975">
    <property type="term" value="P:carbohydrate metabolic process"/>
    <property type="evidence" value="ECO:0007669"/>
    <property type="project" value="InterPro"/>
</dbReference>
<dbReference type="Proteomes" id="UP000821853">
    <property type="component" value="Chromosome 4"/>
</dbReference>
<dbReference type="AlphaFoldDB" id="A0A9J6GGZ2"/>
<dbReference type="SMART" id="SM00220">
    <property type="entry name" value="S_TKc"/>
    <property type="match status" value="1"/>
</dbReference>
<dbReference type="Pfam" id="PF00069">
    <property type="entry name" value="Pkinase"/>
    <property type="match status" value="1"/>
</dbReference>
<feature type="domain" description="PDZ" evidence="7">
    <location>
        <begin position="1025"/>
        <end position="1082"/>
    </location>
</feature>
<evidence type="ECO:0000256" key="5">
    <source>
        <dbReference type="RuleBase" id="RU003679"/>
    </source>
</evidence>
<dbReference type="InterPro" id="IPR011009">
    <property type="entry name" value="Kinase-like_dom_sf"/>
</dbReference>
<dbReference type="PRINTS" id="PR00742">
    <property type="entry name" value="GLHYDRLASE35"/>
</dbReference>
<keyword evidence="3 4" id="KW-0326">Glycosidase</keyword>
<evidence type="ECO:0000313" key="9">
    <source>
        <dbReference type="Proteomes" id="UP000821853"/>
    </source>
</evidence>
<dbReference type="GO" id="GO:0004565">
    <property type="term" value="F:beta-galactosidase activity"/>
    <property type="evidence" value="ECO:0007669"/>
    <property type="project" value="UniProtKB-EC"/>
</dbReference>
<dbReference type="InterPro" id="IPR019801">
    <property type="entry name" value="Glyco_hydro_35_CS"/>
</dbReference>
<gene>
    <name evidence="8" type="ORF">HPB48_014783</name>
</gene>
<comment type="caution">
    <text evidence="8">The sequence shown here is derived from an EMBL/GenBank/DDBJ whole genome shotgun (WGS) entry which is preliminary data.</text>
</comment>
<evidence type="ECO:0000259" key="6">
    <source>
        <dbReference type="PROSITE" id="PS50011"/>
    </source>
</evidence>
<dbReference type="PROSITE" id="PS50011">
    <property type="entry name" value="PROTEIN_KINASE_DOM"/>
    <property type="match status" value="1"/>
</dbReference>
<dbReference type="InterPro" id="IPR000719">
    <property type="entry name" value="Prot_kinase_dom"/>
</dbReference>
<dbReference type="GO" id="GO:0004672">
    <property type="term" value="F:protein kinase activity"/>
    <property type="evidence" value="ECO:0007669"/>
    <property type="project" value="InterPro"/>
</dbReference>
<dbReference type="Gene3D" id="3.30.200.20">
    <property type="entry name" value="Phosphorylase Kinase, domain 1"/>
    <property type="match status" value="1"/>
</dbReference>
<dbReference type="InterPro" id="IPR017853">
    <property type="entry name" value="GH"/>
</dbReference>
<sequence>MECFGQGARSDSSRSPFLFFFAKVAFAADGRHFLMYGKPVQILSGSVHYFRILPELWKNRLTTMKAAGLNTVQTYVEWSSHEPEEGQFDFERQQELVRFLYIAHSLNLMVILRPGPYIGADRDFGGLPYWLLRNGSSIGLRSSDKKFLSYAKRYLSKVFEKVKPLLISKGGPVIMVQLENEYESYGVCDLEYMHSLRDLAWAELGRDVVLFTTDAGEFKCDRVDGVIATVNFGTADEEQGFRPQITSYHHDAPISEAGDATETFKVVRDVINEMFGLKELRELSSSRAVKSPYPLTFEQVGHAYGFMLYETRIAFQPPTRAVLQAYGIRDRGYVYQNNLRQKSQRAILVVLRYCCFQCSLFPRSYLLYSMREETFGGKLCLYYFLLLFQSLSGILSRSSSVLEIILSDVKPQQTLSILVENQGRISSGDSLLDPKGILSNVTLDGRILSGWEMRPIDLSDAASWLRDPTAIEQLRVKADDHNGGLAVYATSFALVRGLPLYDNFLLLEKWTKIPKTAQALLEFFIQRESRVTMLRDPLAHFCQEEIVLHAQECRLKLGRQSITHQDVRDMVENLVALHSLVRIYRRNAISTGRIAKCLFVCLFFLRFHQCIKKDPEVAKNLGTTIRKLIIITGEVAASLEKIAEVVVTDWVAVGDAVITKVERMKLPLPPPFSTFIPRMSDFKSIKMLGAGGFGAVYLANYRPVNFVATVKLVNTDRFSRQKQAAVDKVVASVIRNPFLVKYYACFCVKEAYVTIMEYIPGLDLMRVVTKEEYLEIDAVQIIMAQLILALEHMHLRGFVHRDIKVSNMLINPGGRVKVIDFDTVKICSGHFSKRLLRGYFRRTPFEFHDGESAGTIPYMAPEILKRKPYGRAADWWSAGVVMYKLMTGRVPFRGKTKQQLKARIIGSPLKWPRYDTHPHSATPTAKDMTFYLLKKNPIERLGSRCYGDLKTHPFFDHFNWQMLYTRTNLCDISGIQELLDADRLKGSGPDPDDTRQHLQMQDMTDVGFESQKPLLCYASRSFKKLMTASVVKDSPADESRVLPLDVVLTVNGNPLEDLTLAQARRLVTSSGDHVVLSIMAYSTYRLLTTRTDIVSLLRGMQYKTASFKRPLFSCLSTLPYGLGIINADVWDDKVKRSNTFYIVTHAKLAPVSGQPVYPGDLVSKINGLDLDKMKLEQVLGVLQAATGEVILTVMHLSPMRVQSLFLSKMHETAMTDSNVPSRTMGADIDSG</sequence>
<dbReference type="InterPro" id="IPR031330">
    <property type="entry name" value="Gly_Hdrlase_35_cat"/>
</dbReference>
<keyword evidence="2 4" id="KW-0378">Hydrolase</keyword>
<evidence type="ECO:0000256" key="1">
    <source>
        <dbReference type="ARBA" id="ARBA00009809"/>
    </source>
</evidence>
<dbReference type="VEuPathDB" id="VectorBase:HLOH_050999"/>
<dbReference type="SUPFAM" id="SSF50156">
    <property type="entry name" value="PDZ domain-like"/>
    <property type="match status" value="2"/>
</dbReference>
<organism evidence="8 9">
    <name type="scientific">Haemaphysalis longicornis</name>
    <name type="common">Bush tick</name>
    <dbReference type="NCBI Taxonomy" id="44386"/>
    <lineage>
        <taxon>Eukaryota</taxon>
        <taxon>Metazoa</taxon>
        <taxon>Ecdysozoa</taxon>
        <taxon>Arthropoda</taxon>
        <taxon>Chelicerata</taxon>
        <taxon>Arachnida</taxon>
        <taxon>Acari</taxon>
        <taxon>Parasitiformes</taxon>
        <taxon>Ixodida</taxon>
        <taxon>Ixodoidea</taxon>
        <taxon>Ixodidae</taxon>
        <taxon>Haemaphysalinae</taxon>
        <taxon>Haemaphysalis</taxon>
    </lineage>
</organism>
<dbReference type="PROSITE" id="PS00108">
    <property type="entry name" value="PROTEIN_KINASE_ST"/>
    <property type="match status" value="1"/>
</dbReference>
<dbReference type="InterPro" id="IPR001944">
    <property type="entry name" value="Glycoside_Hdrlase_35"/>
</dbReference>
<proteinExistence type="inferred from homology"/>
<evidence type="ECO:0000256" key="4">
    <source>
        <dbReference type="RuleBase" id="RU000675"/>
    </source>
</evidence>
<feature type="domain" description="Protein kinase" evidence="6">
    <location>
        <begin position="682"/>
        <end position="955"/>
    </location>
</feature>
<dbReference type="PANTHER" id="PTHR23421">
    <property type="entry name" value="BETA-GALACTOSIDASE RELATED"/>
    <property type="match status" value="1"/>
</dbReference>
<dbReference type="OrthoDB" id="68483at2759"/>
<reference evidence="8 9" key="1">
    <citation type="journal article" date="2020" name="Cell">
        <title>Large-Scale Comparative Analyses of Tick Genomes Elucidate Their Genetic Diversity and Vector Capacities.</title>
        <authorList>
            <consortium name="Tick Genome and Microbiome Consortium (TIGMIC)"/>
            <person name="Jia N."/>
            <person name="Wang J."/>
            <person name="Shi W."/>
            <person name="Du L."/>
            <person name="Sun Y."/>
            <person name="Zhan W."/>
            <person name="Jiang J.F."/>
            <person name="Wang Q."/>
            <person name="Zhang B."/>
            <person name="Ji P."/>
            <person name="Bell-Sakyi L."/>
            <person name="Cui X.M."/>
            <person name="Yuan T.T."/>
            <person name="Jiang B.G."/>
            <person name="Yang W.F."/>
            <person name="Lam T.T."/>
            <person name="Chang Q.C."/>
            <person name="Ding S.J."/>
            <person name="Wang X.J."/>
            <person name="Zhu J.G."/>
            <person name="Ruan X.D."/>
            <person name="Zhao L."/>
            <person name="Wei J.T."/>
            <person name="Ye R.Z."/>
            <person name="Que T.C."/>
            <person name="Du C.H."/>
            <person name="Zhou Y.H."/>
            <person name="Cheng J.X."/>
            <person name="Dai P.F."/>
            <person name="Guo W.B."/>
            <person name="Han X.H."/>
            <person name="Huang E.J."/>
            <person name="Li L.F."/>
            <person name="Wei W."/>
            <person name="Gao Y.C."/>
            <person name="Liu J.Z."/>
            <person name="Shao H.Z."/>
            <person name="Wang X."/>
            <person name="Wang C.C."/>
            <person name="Yang T.C."/>
            <person name="Huo Q.B."/>
            <person name="Li W."/>
            <person name="Chen H.Y."/>
            <person name="Chen S.E."/>
            <person name="Zhou L.G."/>
            <person name="Ni X.B."/>
            <person name="Tian J.H."/>
            <person name="Sheng Y."/>
            <person name="Liu T."/>
            <person name="Pan Y.S."/>
            <person name="Xia L.Y."/>
            <person name="Li J."/>
            <person name="Zhao F."/>
            <person name="Cao W.C."/>
        </authorList>
    </citation>
    <scope>NUCLEOTIDE SEQUENCE [LARGE SCALE GENOMIC DNA]</scope>
    <source>
        <strain evidence="8">HaeL-2018</strain>
    </source>
</reference>
<dbReference type="PROSITE" id="PS50106">
    <property type="entry name" value="PDZ"/>
    <property type="match status" value="1"/>
</dbReference>
<dbReference type="EMBL" id="JABSTR010000006">
    <property type="protein sequence ID" value="KAH9373620.1"/>
    <property type="molecule type" value="Genomic_DNA"/>
</dbReference>
<dbReference type="GO" id="GO:0005524">
    <property type="term" value="F:ATP binding"/>
    <property type="evidence" value="ECO:0007669"/>
    <property type="project" value="InterPro"/>
</dbReference>
<dbReference type="Gene3D" id="2.60.120.260">
    <property type="entry name" value="Galactose-binding domain-like"/>
    <property type="match status" value="1"/>
</dbReference>
<keyword evidence="9" id="KW-1185">Reference proteome</keyword>
<evidence type="ECO:0000313" key="8">
    <source>
        <dbReference type="EMBL" id="KAH9373620.1"/>
    </source>
</evidence>
<dbReference type="InterPro" id="IPR048912">
    <property type="entry name" value="BetaGal1-like_ABD1"/>
</dbReference>
<evidence type="ECO:0000259" key="7">
    <source>
        <dbReference type="PROSITE" id="PS50106"/>
    </source>
</evidence>
<evidence type="ECO:0000256" key="3">
    <source>
        <dbReference type="ARBA" id="ARBA00023295"/>
    </source>
</evidence>
<name>A0A9J6GGZ2_HAELO</name>
<dbReference type="Gene3D" id="2.30.42.10">
    <property type="match status" value="1"/>
</dbReference>
<dbReference type="SUPFAM" id="SSF51445">
    <property type="entry name" value="(Trans)glycosidases"/>
    <property type="match status" value="1"/>
</dbReference>
<dbReference type="InterPro" id="IPR008271">
    <property type="entry name" value="Ser/Thr_kinase_AS"/>
</dbReference>
<dbReference type="FunFam" id="3.30.200.20:FF:001780">
    <property type="entry name" value="Serine/threonine protein kinase, putative"/>
    <property type="match status" value="1"/>
</dbReference>
<dbReference type="Gene3D" id="3.20.20.80">
    <property type="entry name" value="Glycosidases"/>
    <property type="match status" value="1"/>
</dbReference>
<comment type="catalytic activity">
    <reaction evidence="4">
        <text>Hydrolysis of terminal non-reducing beta-D-galactose residues in beta-D-galactosides.</text>
        <dbReference type="EC" id="3.2.1.23"/>
    </reaction>
</comment>
<dbReference type="Gene3D" id="1.10.510.10">
    <property type="entry name" value="Transferase(Phosphotransferase) domain 1"/>
    <property type="match status" value="1"/>
</dbReference>
<dbReference type="CDD" id="cd00136">
    <property type="entry name" value="PDZ_canonical"/>
    <property type="match status" value="1"/>
</dbReference>